<dbReference type="PANTHER" id="PTHR12901:SF10">
    <property type="entry name" value="COENZYME Q-BINDING PROTEIN COQ10, MITOCHONDRIAL"/>
    <property type="match status" value="1"/>
</dbReference>
<dbReference type="Pfam" id="PF03364">
    <property type="entry name" value="Polyketide_cyc"/>
    <property type="match status" value="1"/>
</dbReference>
<dbReference type="Proteomes" id="UP001163882">
    <property type="component" value="Chromosome"/>
</dbReference>
<evidence type="ECO:0000313" key="3">
    <source>
        <dbReference type="EMBL" id="UYQ70568.1"/>
    </source>
</evidence>
<name>A0ABY6IJ23_9HYPH</name>
<evidence type="ECO:0000313" key="4">
    <source>
        <dbReference type="Proteomes" id="UP001163882"/>
    </source>
</evidence>
<evidence type="ECO:0000259" key="2">
    <source>
        <dbReference type="Pfam" id="PF03364"/>
    </source>
</evidence>
<dbReference type="CDD" id="cd07813">
    <property type="entry name" value="COQ10p_like"/>
    <property type="match status" value="1"/>
</dbReference>
<accession>A0ABY6IJ23</accession>
<organism evidence="3 4">
    <name type="scientific">Pelagibacterium flavum</name>
    <dbReference type="NCBI Taxonomy" id="2984530"/>
    <lineage>
        <taxon>Bacteria</taxon>
        <taxon>Pseudomonadati</taxon>
        <taxon>Pseudomonadota</taxon>
        <taxon>Alphaproteobacteria</taxon>
        <taxon>Hyphomicrobiales</taxon>
        <taxon>Devosiaceae</taxon>
        <taxon>Pelagibacterium</taxon>
    </lineage>
</organism>
<protein>
    <submittedName>
        <fullName evidence="3">Type II toxin-antitoxin system RatA family toxin</fullName>
    </submittedName>
</protein>
<sequence>MQRHFERHVPHSAAQMLALVADVDTYPQFIPHCERMDVRRDVANPNDKFDARMHIRFGPISQSYTSRIVVDRSAMTLRAKAVDGLFSHLDSTWRFTEDGEGTAIAFDIDFKIANPLIRSVAEPAFAAKQEEIMDAFVAEARRRYGA</sequence>
<dbReference type="EMBL" id="CP107716">
    <property type="protein sequence ID" value="UYQ70568.1"/>
    <property type="molecule type" value="Genomic_DNA"/>
</dbReference>
<proteinExistence type="inferred from homology"/>
<dbReference type="InterPro" id="IPR005031">
    <property type="entry name" value="COQ10_START"/>
</dbReference>
<reference evidence="3" key="1">
    <citation type="submission" date="2022-10" db="EMBL/GenBank/DDBJ databases">
        <title>YIM 151497 complete genome.</title>
        <authorList>
            <person name="Chen X."/>
        </authorList>
    </citation>
    <scope>NUCLEOTIDE SEQUENCE</scope>
    <source>
        <strain evidence="3">YIM 151497</strain>
    </source>
</reference>
<keyword evidence="4" id="KW-1185">Reference proteome</keyword>
<dbReference type="InterPro" id="IPR023393">
    <property type="entry name" value="START-like_dom_sf"/>
</dbReference>
<dbReference type="InterPro" id="IPR044996">
    <property type="entry name" value="COQ10-like"/>
</dbReference>
<dbReference type="Gene3D" id="3.30.530.20">
    <property type="match status" value="1"/>
</dbReference>
<comment type="similarity">
    <text evidence="1">Belongs to the ribosome association toxin RatA family.</text>
</comment>
<gene>
    <name evidence="3" type="ORF">OF122_10795</name>
</gene>
<dbReference type="RefSeq" id="WP_264224259.1">
    <property type="nucleotide sequence ID" value="NZ_CP107716.1"/>
</dbReference>
<evidence type="ECO:0000256" key="1">
    <source>
        <dbReference type="ARBA" id="ARBA00008918"/>
    </source>
</evidence>
<dbReference type="PANTHER" id="PTHR12901">
    <property type="entry name" value="SPERM PROTEIN HOMOLOG"/>
    <property type="match status" value="1"/>
</dbReference>
<feature type="domain" description="Coenzyme Q-binding protein COQ10 START" evidence="2">
    <location>
        <begin position="9"/>
        <end position="136"/>
    </location>
</feature>
<dbReference type="SUPFAM" id="SSF55961">
    <property type="entry name" value="Bet v1-like"/>
    <property type="match status" value="1"/>
</dbReference>